<proteinExistence type="predicted"/>
<dbReference type="PANTHER" id="PTHR32305">
    <property type="match status" value="1"/>
</dbReference>
<name>A0ABS5W8D4_9SPHN</name>
<dbReference type="NCBIfam" id="TIGR01643">
    <property type="entry name" value="YD_repeat_2x"/>
    <property type="match status" value="3"/>
</dbReference>
<dbReference type="Proteomes" id="UP000811255">
    <property type="component" value="Unassembled WGS sequence"/>
</dbReference>
<feature type="signal peptide" evidence="3">
    <location>
        <begin position="1"/>
        <end position="28"/>
    </location>
</feature>
<dbReference type="InterPro" id="IPR056823">
    <property type="entry name" value="TEN-like_YD-shell"/>
</dbReference>
<evidence type="ECO:0000256" key="1">
    <source>
        <dbReference type="ARBA" id="ARBA00022737"/>
    </source>
</evidence>
<evidence type="ECO:0000256" key="2">
    <source>
        <dbReference type="SAM" id="MobiDB-lite"/>
    </source>
</evidence>
<evidence type="ECO:0000259" key="4">
    <source>
        <dbReference type="Pfam" id="PF25023"/>
    </source>
</evidence>
<feature type="region of interest" description="Disordered" evidence="2">
    <location>
        <begin position="1329"/>
        <end position="1354"/>
    </location>
</feature>
<dbReference type="RefSeq" id="WP_214536281.1">
    <property type="nucleotide sequence ID" value="NZ_JAHFVK010000002.1"/>
</dbReference>
<comment type="caution">
    <text evidence="5">The sequence shown here is derived from an EMBL/GenBank/DDBJ whole genome shotgun (WGS) entry which is preliminary data.</text>
</comment>
<dbReference type="InterPro" id="IPR022385">
    <property type="entry name" value="Rhs_assc_core"/>
</dbReference>
<dbReference type="EMBL" id="JAHFVK010000002">
    <property type="protein sequence ID" value="MBT2134649.1"/>
    <property type="molecule type" value="Genomic_DNA"/>
</dbReference>
<sequence>MGNSPLGRLVAGATLLCGLLLGAVPATAQDTPVPPPPVRSTVDSTGVDLLSGKVLVGATDVAIGPDDHRGLRFGRQFVENGWRFSGMPTLNGSTSNPIVSFQGQSIAFKPVTGGGYEPYFQNGATLNAARTLFTGPDGTQIVFGPSVYAYRPMDSSLGRPSTVTFPDGVVWTYHYNDVSYTTSTPLNLPEICNNPPDPTTAANCGALYYAWQQQQGIVQNWSRLRSITSSTGYQIKLEYLGDTAATDTIGSWLTLTAVTAINNAVEYCSPTAACTLTGSWPRATYTGQVGYNLGSVTGPENRVTTYTYATGLLTGIKPPGASANAVTYTYTSGKVTSASVAGAGTTGYSYATGTTTATDPFSKTRIVTYSGGAVSSDTNELGYKTEFDYCETADTNCPAGLLKTVSAPLGNSVTYAYDARGNVTSQTFAGTGVTSIVTSAAYPATCTNPKTCNKPTSTTDARGKVTDYRYDGSTGFVTSVTLPAPSGTLRPKTTYSYSAYQAYYKNSAGSIVASGVPLTLLTGSSACQTTGVATPDTALPCLGGTDERKTVINYGAQTAGTANNLNPVSATTSLGDGTLAATTTLTYDSYGRPLTNDGPLTGAADLTRLRYNAAGQVIGQVGPDPDDTAPAKFQATRYTYNARGQVYLTETGTVNGQSDADWAAFSPTGNTLTEFDTHGRPVRQKVRNGTSDYQVVDTVYGTGGRVSCSIVRMTPASWGTVASSCTPPQAGDRVTYNTYDALGRVSMVTSGYGTTEAANDQTLTFTNNGQVATVKDAQANLTTYEYDGHGRLVKTRFPSPTKGANASSTTDYEQVGYDAAGNVTSFRTRRNETLTLTYDNLNRLVTKVVPERSGLDANHTRDVYFGYDLLGNLAYARFDNATGPGITNAYNALGQLTGSTSNVDGTSRELSYGYDLAGNFIRLTHPDGYIFKYVRTGAGALYAADVNGAGLFYPTYDAAGRVNVLYRRNGMLGTWGPTAGFASTFGYDPLSRLSSLVNDLTGTTHDSTSTFTYNPASQIASSQRTNDLYAWNGGANVNRDYAANGLNQYTTVWGWSYGYDANGNLTSDGTQTYVYDVENRLVSRSGGGTTATLKYDPLGRLYEVTGSVTGTTRFLYDGSDLIAEYNASGTMLRRYAHGLSAGDDPLVWFEGTDPIDSTKRRYFFPDERGSIVAVADGGGNIVNVNTYDEYGIPGSTNAGRFQYTGQMWIPELGMYYYKARMYSPTLGRFMQTDPIGYGDGMNMYAYVGGDPVNGVDPTGMICWDEGKFGFWQNATPEWCQKAGLEWFSPDTIFVFGNGQPNQYTPGSQVVADYCRMYGCDNGAGAGGGGGSGDGSGGGGGDGGSGSAGTQEPEDTPLCRQLANRASEARSRLPARVTDPRVWSDPAALKFFQATYQDNAFDAKVANKILGLGSIPLALIPQARAVGVATAAVGFSAAEGLSKVEDHYAGLANDIQIRLDVLQAQGNGSCPN</sequence>
<evidence type="ECO:0000313" key="5">
    <source>
        <dbReference type="EMBL" id="MBT2134649.1"/>
    </source>
</evidence>
<evidence type="ECO:0000313" key="6">
    <source>
        <dbReference type="Proteomes" id="UP000811255"/>
    </source>
</evidence>
<evidence type="ECO:0000256" key="3">
    <source>
        <dbReference type="SAM" id="SignalP"/>
    </source>
</evidence>
<organism evidence="5 6">
    <name type="scientific">Croceibacterium selenioxidans</name>
    <dbReference type="NCBI Taxonomy" id="2838833"/>
    <lineage>
        <taxon>Bacteria</taxon>
        <taxon>Pseudomonadati</taxon>
        <taxon>Pseudomonadota</taxon>
        <taxon>Alphaproteobacteria</taxon>
        <taxon>Sphingomonadales</taxon>
        <taxon>Erythrobacteraceae</taxon>
        <taxon>Croceibacterium</taxon>
    </lineage>
</organism>
<dbReference type="InterPro" id="IPR031325">
    <property type="entry name" value="RHS_repeat"/>
</dbReference>
<dbReference type="Gene3D" id="2.180.10.10">
    <property type="entry name" value="RHS repeat-associated core"/>
    <property type="match status" value="2"/>
</dbReference>
<gene>
    <name evidence="5" type="ORF">KK137_09915</name>
</gene>
<accession>A0ABS5W8D4</accession>
<keyword evidence="3" id="KW-0732">Signal</keyword>
<feature type="chain" id="PRO_5046858672" description="Teneurin-like YD-shell domain-containing protein" evidence="3">
    <location>
        <begin position="29"/>
        <end position="1471"/>
    </location>
</feature>
<dbReference type="PANTHER" id="PTHR32305:SF15">
    <property type="entry name" value="PROTEIN RHSA-RELATED"/>
    <property type="match status" value="1"/>
</dbReference>
<feature type="compositionally biased region" description="Gly residues" evidence="2">
    <location>
        <begin position="1329"/>
        <end position="1346"/>
    </location>
</feature>
<dbReference type="InterPro" id="IPR050708">
    <property type="entry name" value="T6SS_VgrG/RHS"/>
</dbReference>
<dbReference type="Pfam" id="PF25023">
    <property type="entry name" value="TEN_YD-shell"/>
    <property type="match status" value="1"/>
</dbReference>
<feature type="domain" description="Teneurin-like YD-shell" evidence="4">
    <location>
        <begin position="981"/>
        <end position="1233"/>
    </location>
</feature>
<dbReference type="NCBIfam" id="TIGR03696">
    <property type="entry name" value="Rhs_assc_core"/>
    <property type="match status" value="1"/>
</dbReference>
<protein>
    <recommendedName>
        <fullName evidence="4">Teneurin-like YD-shell domain-containing protein</fullName>
    </recommendedName>
</protein>
<keyword evidence="6" id="KW-1185">Reference proteome</keyword>
<dbReference type="InterPro" id="IPR006530">
    <property type="entry name" value="YD"/>
</dbReference>
<dbReference type="Pfam" id="PF05593">
    <property type="entry name" value="RHS_repeat"/>
    <property type="match status" value="3"/>
</dbReference>
<reference evidence="5 6" key="1">
    <citation type="submission" date="2021-05" db="EMBL/GenBank/DDBJ databases">
        <title>Croceibacterium sp. LX-88 genome sequence.</title>
        <authorList>
            <person name="Luo X."/>
        </authorList>
    </citation>
    <scope>NUCLEOTIDE SEQUENCE [LARGE SCALE GENOMIC DNA]</scope>
    <source>
        <strain evidence="5 6">LX-88</strain>
    </source>
</reference>
<keyword evidence="1" id="KW-0677">Repeat</keyword>